<organism evidence="3 4">
    <name type="scientific">Candidatus Kryptonium thompsonii</name>
    <dbReference type="NCBI Taxonomy" id="1633631"/>
    <lineage>
        <taxon>Bacteria</taxon>
        <taxon>Pseudomonadati</taxon>
        <taxon>Candidatus Kryptoniota</taxon>
        <taxon>Candidatus Kryptonium</taxon>
    </lineage>
</organism>
<accession>A0A0N7MV94</accession>
<evidence type="ECO:0000256" key="1">
    <source>
        <dbReference type="SAM" id="SignalP"/>
    </source>
</evidence>
<dbReference type="Proteomes" id="UP000182200">
    <property type="component" value="Unassembled WGS sequence"/>
</dbReference>
<evidence type="ECO:0000313" key="4">
    <source>
        <dbReference type="Proteomes" id="UP000182011"/>
    </source>
</evidence>
<dbReference type="AlphaFoldDB" id="A0A0P1LHR2"/>
<dbReference type="EMBL" id="CZVI01000037">
    <property type="protein sequence ID" value="CUS93613.1"/>
    <property type="molecule type" value="Genomic_DNA"/>
</dbReference>
<dbReference type="EMBL" id="FAOP01000007">
    <property type="protein sequence ID" value="CUU07606.1"/>
    <property type="molecule type" value="Genomic_DNA"/>
</dbReference>
<reference evidence="3 4" key="1">
    <citation type="submission" date="2015-11" db="EMBL/GenBank/DDBJ databases">
        <authorList>
            <person name="Zhang Y."/>
            <person name="Guo Z."/>
        </authorList>
    </citation>
    <scope>NUCLEOTIDE SEQUENCE [LARGE SCALE GENOMIC DNA]</scope>
    <source>
        <strain evidence="3">JGI-4</strain>
    </source>
</reference>
<reference evidence="2 5" key="2">
    <citation type="submission" date="2015-11" db="EMBL/GenBank/DDBJ databases">
        <authorList>
            <person name="Varghese N."/>
        </authorList>
    </citation>
    <scope>NUCLEOTIDE SEQUENCE [LARGE SCALE GENOMIC DNA]</scope>
    <source>
        <strain evidence="2 5">JGI-8</strain>
    </source>
</reference>
<accession>A0A0P1MDX4</accession>
<feature type="signal peptide" evidence="1">
    <location>
        <begin position="1"/>
        <end position="33"/>
    </location>
</feature>
<accession>A0A0P1L733</accession>
<evidence type="ECO:0000313" key="5">
    <source>
        <dbReference type="Proteomes" id="UP000182200"/>
    </source>
</evidence>
<dbReference type="Proteomes" id="UP000182011">
    <property type="component" value="Unassembled WGS sequence"/>
</dbReference>
<accession>A0A0P1P9T3</accession>
<accession>A0A0S4NBU7</accession>
<evidence type="ECO:0000313" key="3">
    <source>
        <dbReference type="EMBL" id="CUU07606.1"/>
    </source>
</evidence>
<evidence type="ECO:0000313" key="2">
    <source>
        <dbReference type="EMBL" id="CUS93613.1"/>
    </source>
</evidence>
<name>A0A0P1LHR2_9BACT</name>
<gene>
    <name evidence="3" type="ORF">JGI4_01841</name>
    <name evidence="2" type="ORF">JGI8_01846</name>
</gene>
<protein>
    <submittedName>
        <fullName evidence="3">Uncharacterized protein</fullName>
    </submittedName>
</protein>
<keyword evidence="1" id="KW-0732">Signal</keyword>
<accession>A0A0P1LHR2</accession>
<dbReference type="STRING" id="1633631.GCA_001442925_01836"/>
<keyword evidence="5" id="KW-1185">Reference proteome</keyword>
<proteinExistence type="predicted"/>
<accession>A0A0P1MDS0</accession>
<feature type="chain" id="PRO_5015043513" evidence="1">
    <location>
        <begin position="34"/>
        <end position="199"/>
    </location>
</feature>
<accession>A0A0P1MA02</accession>
<sequence>MLLKDLKRNMKHRLQIKFFVALAILLVSSSSFADVKEALKFAREGIDRAVEIASKVKKRKSFDSRNYYPGEKIFYKVSVKRDTTDDLIIKSTGFSGIDEATIEIKLSKIERIKFLEDALLSAWGMLNNKNFIKADKKTDKVEVKIGSYMTNISVKFEGSEYAEIKVAKVKIVVKNPDEEFETAVIQAIRRYRVSDGSFI</sequence>
<accession>A0A0P1LF49</accession>
<accession>A0A0P1MKV2</accession>